<organism evidence="3 4">
    <name type="scientific">Intrasporangium calvum (strain ATCC 23552 / DSM 43043 / JCM 3097 / NBRC 12989 / NCIMB 10167 / NRRL B-3866 / 7 KIP)</name>
    <dbReference type="NCBI Taxonomy" id="710696"/>
    <lineage>
        <taxon>Bacteria</taxon>
        <taxon>Bacillati</taxon>
        <taxon>Actinomycetota</taxon>
        <taxon>Actinomycetes</taxon>
        <taxon>Micrococcales</taxon>
        <taxon>Intrasporangiaceae</taxon>
        <taxon>Intrasporangium</taxon>
    </lineage>
</organism>
<dbReference type="PROSITE" id="PS51257">
    <property type="entry name" value="PROKAR_LIPOPROTEIN"/>
    <property type="match status" value="1"/>
</dbReference>
<feature type="chain" id="PRO_5003209102" description="Lipoprotein" evidence="2">
    <location>
        <begin position="24"/>
        <end position="201"/>
    </location>
</feature>
<feature type="signal peptide" evidence="2">
    <location>
        <begin position="1"/>
        <end position="23"/>
    </location>
</feature>
<feature type="region of interest" description="Disordered" evidence="1">
    <location>
        <begin position="26"/>
        <end position="72"/>
    </location>
</feature>
<dbReference type="STRING" id="710696.Intca_1268"/>
<proteinExistence type="predicted"/>
<dbReference type="Proteomes" id="UP000008914">
    <property type="component" value="Chromosome"/>
</dbReference>
<name>E6SFP1_INTC7</name>
<dbReference type="AlphaFoldDB" id="E6SFP1"/>
<dbReference type="eggNOG" id="ENOG502ZUAJ">
    <property type="taxonomic scope" value="Bacteria"/>
</dbReference>
<dbReference type="EMBL" id="CP002343">
    <property type="protein sequence ID" value="ADU47786.1"/>
    <property type="molecule type" value="Genomic_DNA"/>
</dbReference>
<dbReference type="KEGG" id="ica:Intca_1268"/>
<protein>
    <recommendedName>
        <fullName evidence="5">Lipoprotein</fullName>
    </recommendedName>
</protein>
<evidence type="ECO:0000313" key="4">
    <source>
        <dbReference type="Proteomes" id="UP000008914"/>
    </source>
</evidence>
<keyword evidence="2" id="KW-0732">Signal</keyword>
<reference evidence="3 4" key="1">
    <citation type="journal article" date="2010" name="Stand. Genomic Sci.">
        <title>Complete genome sequence of Intrasporangium calvum type strain (7 KIP).</title>
        <authorList>
            <person name="Del Rio T.G."/>
            <person name="Chertkov O."/>
            <person name="Yasawong M."/>
            <person name="Lucas S."/>
            <person name="Deshpande S."/>
            <person name="Cheng J.F."/>
            <person name="Detter C."/>
            <person name="Tapia R."/>
            <person name="Han C."/>
            <person name="Goodwin L."/>
            <person name="Pitluck S."/>
            <person name="Liolios K."/>
            <person name="Ivanova N."/>
            <person name="Mavromatis K."/>
            <person name="Pati A."/>
            <person name="Chen A."/>
            <person name="Palaniappan K."/>
            <person name="Land M."/>
            <person name="Hauser L."/>
            <person name="Chang Y.J."/>
            <person name="Jeffries C.D."/>
            <person name="Rohde M."/>
            <person name="Pukall R."/>
            <person name="Sikorski J."/>
            <person name="Goker M."/>
            <person name="Woyke T."/>
            <person name="Bristow J."/>
            <person name="Eisen J.A."/>
            <person name="Markowitz V."/>
            <person name="Hugenholtz P."/>
            <person name="Kyrpides N.C."/>
            <person name="Klenk H.P."/>
            <person name="Lapidus A."/>
        </authorList>
    </citation>
    <scope>NUCLEOTIDE SEQUENCE [LARGE SCALE GENOMIC DNA]</scope>
    <source>
        <strain evidence="4">ATCC 23552 / DSM 43043 / JCM 3097 / NBRC 12989 / 7 KIP</strain>
    </source>
</reference>
<gene>
    <name evidence="3" type="ordered locus">Intca_1268</name>
</gene>
<evidence type="ECO:0008006" key="5">
    <source>
        <dbReference type="Google" id="ProtNLM"/>
    </source>
</evidence>
<dbReference type="HOGENOM" id="CLU_1364680_0_0_11"/>
<feature type="compositionally biased region" description="Low complexity" evidence="1">
    <location>
        <begin position="26"/>
        <end position="62"/>
    </location>
</feature>
<evidence type="ECO:0000256" key="1">
    <source>
        <dbReference type="SAM" id="MobiDB-lite"/>
    </source>
</evidence>
<evidence type="ECO:0000313" key="3">
    <source>
        <dbReference type="EMBL" id="ADU47786.1"/>
    </source>
</evidence>
<sequence>MSRQTFLPYAAGLALAVTLTGCAAESAAPEPTTPVPTVSAPSSSVATSAPAAPAASPTSAAPDFPDGLPAAAKKHTKDGAKAFVRHFVDVVNASWRKPNPEAIRSLCQRESESCSGYASLAERLLNGKGRYESDPIDVGLLVTLADSDGISRIHATVKVLGARVVNDSGDTVREDRKETVKNIFSLVWGTKGWSVREVSNA</sequence>
<accession>E6SFP1</accession>
<keyword evidence="4" id="KW-1185">Reference proteome</keyword>
<evidence type="ECO:0000256" key="2">
    <source>
        <dbReference type="SAM" id="SignalP"/>
    </source>
</evidence>